<evidence type="ECO:0000313" key="2">
    <source>
        <dbReference type="EMBL" id="KAH7092928.1"/>
    </source>
</evidence>
<name>A0A8K0W300_9PLEO</name>
<comment type="caution">
    <text evidence="2">The sequence shown here is derived from an EMBL/GenBank/DDBJ whole genome shotgun (WGS) entry which is preliminary data.</text>
</comment>
<reference evidence="2" key="1">
    <citation type="journal article" date="2021" name="Nat. Commun.">
        <title>Genetic determinants of endophytism in the Arabidopsis root mycobiome.</title>
        <authorList>
            <person name="Mesny F."/>
            <person name="Miyauchi S."/>
            <person name="Thiergart T."/>
            <person name="Pickel B."/>
            <person name="Atanasova L."/>
            <person name="Karlsson M."/>
            <person name="Huettel B."/>
            <person name="Barry K.W."/>
            <person name="Haridas S."/>
            <person name="Chen C."/>
            <person name="Bauer D."/>
            <person name="Andreopoulos W."/>
            <person name="Pangilinan J."/>
            <person name="LaButti K."/>
            <person name="Riley R."/>
            <person name="Lipzen A."/>
            <person name="Clum A."/>
            <person name="Drula E."/>
            <person name="Henrissat B."/>
            <person name="Kohler A."/>
            <person name="Grigoriev I.V."/>
            <person name="Martin F.M."/>
            <person name="Hacquard S."/>
        </authorList>
    </citation>
    <scope>NUCLEOTIDE SEQUENCE</scope>
    <source>
        <strain evidence="2">MPI-SDFR-AT-0120</strain>
    </source>
</reference>
<dbReference type="AlphaFoldDB" id="A0A8K0W300"/>
<dbReference type="Proteomes" id="UP000813461">
    <property type="component" value="Unassembled WGS sequence"/>
</dbReference>
<accession>A0A8K0W300</accession>
<organism evidence="2 3">
    <name type="scientific">Paraphoma chrysanthemicola</name>
    <dbReference type="NCBI Taxonomy" id="798071"/>
    <lineage>
        <taxon>Eukaryota</taxon>
        <taxon>Fungi</taxon>
        <taxon>Dikarya</taxon>
        <taxon>Ascomycota</taxon>
        <taxon>Pezizomycotina</taxon>
        <taxon>Dothideomycetes</taxon>
        <taxon>Pleosporomycetidae</taxon>
        <taxon>Pleosporales</taxon>
        <taxon>Pleosporineae</taxon>
        <taxon>Phaeosphaeriaceae</taxon>
        <taxon>Paraphoma</taxon>
    </lineage>
</organism>
<feature type="compositionally biased region" description="Basic and acidic residues" evidence="1">
    <location>
        <begin position="1"/>
        <end position="15"/>
    </location>
</feature>
<evidence type="ECO:0000256" key="1">
    <source>
        <dbReference type="SAM" id="MobiDB-lite"/>
    </source>
</evidence>
<proteinExistence type="predicted"/>
<dbReference type="EMBL" id="JAGMVJ010000002">
    <property type="protein sequence ID" value="KAH7092928.1"/>
    <property type="molecule type" value="Genomic_DNA"/>
</dbReference>
<protein>
    <submittedName>
        <fullName evidence="2">Uncharacterized protein</fullName>
    </submittedName>
</protein>
<gene>
    <name evidence="2" type="ORF">FB567DRAFT_544345</name>
</gene>
<feature type="region of interest" description="Disordered" evidence="1">
    <location>
        <begin position="1"/>
        <end position="41"/>
    </location>
</feature>
<feature type="compositionally biased region" description="Polar residues" evidence="1">
    <location>
        <begin position="18"/>
        <end position="29"/>
    </location>
</feature>
<evidence type="ECO:0000313" key="3">
    <source>
        <dbReference type="Proteomes" id="UP000813461"/>
    </source>
</evidence>
<keyword evidence="3" id="KW-1185">Reference proteome</keyword>
<sequence length="260" mass="27888">MPLSDALRRDGDRCTEPSGKQQAGRANQRTRGEAPSPRGGACVPFKKKIKVQQECSAEVRTGPGEGEEIIIPCSAVVVAHCNTQALDEKCFRSSKPDADQTGARRIAVSENWPMSRDGQGRGRHWARASSAWCSSTASARRSGGRSKTDADCVSLGVRLAASRLGMGCVADSAALRRQVSVLQRRARPRWASSQRGMAWHQVSTYNHHVVGTCAPVLVCYSAGSWLSQSQWQSDGRRAAIGRSRASLSAGDTDDGLPEGP</sequence>